<dbReference type="RefSeq" id="WP_011746461.1">
    <property type="nucleotide sequence ID" value="NC_008686.1"/>
</dbReference>
<dbReference type="HOGENOM" id="CLU_077101_0_0_5"/>
<keyword evidence="1" id="KW-0812">Transmembrane</keyword>
<keyword evidence="1" id="KW-0472">Membrane</keyword>
<evidence type="ECO:0000313" key="3">
    <source>
        <dbReference type="Proteomes" id="UP000000361"/>
    </source>
</evidence>
<reference evidence="3" key="1">
    <citation type="submission" date="2006-12" db="EMBL/GenBank/DDBJ databases">
        <title>Complete sequence of chromosome 1 of Paracoccus denitrificans PD1222.</title>
        <authorList>
            <person name="Copeland A."/>
            <person name="Lucas S."/>
            <person name="Lapidus A."/>
            <person name="Barry K."/>
            <person name="Detter J.C."/>
            <person name="Glavina del Rio T."/>
            <person name="Hammon N."/>
            <person name="Israni S."/>
            <person name="Dalin E."/>
            <person name="Tice H."/>
            <person name="Pitluck S."/>
            <person name="Munk A.C."/>
            <person name="Brettin T."/>
            <person name="Bruce D."/>
            <person name="Han C."/>
            <person name="Tapia R."/>
            <person name="Gilna P."/>
            <person name="Schmutz J."/>
            <person name="Larimer F."/>
            <person name="Land M."/>
            <person name="Hauser L."/>
            <person name="Kyrpides N."/>
            <person name="Lykidis A."/>
            <person name="Spiro S."/>
            <person name="Richardson D.J."/>
            <person name="Moir J.W.B."/>
            <person name="Ferguson S.J."/>
            <person name="van Spanning R.J.M."/>
            <person name="Richardson P."/>
        </authorList>
    </citation>
    <scope>NUCLEOTIDE SEQUENCE [LARGE SCALE GENOMIC DNA]</scope>
    <source>
        <strain evidence="3">Pd 1222</strain>
    </source>
</reference>
<keyword evidence="1" id="KW-1133">Transmembrane helix</keyword>
<evidence type="ECO:0000313" key="2">
    <source>
        <dbReference type="EMBL" id="ABL68228.1"/>
    </source>
</evidence>
<proteinExistence type="predicted"/>
<name>A1AY84_PARDP</name>
<dbReference type="InterPro" id="IPR049920">
    <property type="entry name" value="IK1_05631-like"/>
</dbReference>
<feature type="transmembrane region" description="Helical" evidence="1">
    <location>
        <begin position="193"/>
        <end position="212"/>
    </location>
</feature>
<keyword evidence="3" id="KW-1185">Reference proteome</keyword>
<dbReference type="STRING" id="318586.Pden_0111"/>
<protein>
    <submittedName>
        <fullName evidence="2">Uncharacterized protein</fullName>
    </submittedName>
</protein>
<dbReference type="KEGG" id="pde:Pden_0111"/>
<feature type="transmembrane region" description="Helical" evidence="1">
    <location>
        <begin position="29"/>
        <end position="54"/>
    </location>
</feature>
<dbReference type="OrthoDB" id="2943409at2"/>
<dbReference type="Pfam" id="PF18159">
    <property type="entry name" value="S_4TM"/>
    <property type="match status" value="1"/>
</dbReference>
<evidence type="ECO:0000256" key="1">
    <source>
        <dbReference type="SAM" id="Phobius"/>
    </source>
</evidence>
<dbReference type="eggNOG" id="ENOG5032QXB">
    <property type="taxonomic scope" value="Bacteria"/>
</dbReference>
<dbReference type="AlphaFoldDB" id="A1AY84"/>
<dbReference type="GeneID" id="93451342"/>
<dbReference type="EnsemblBacteria" id="ABL68228">
    <property type="protein sequence ID" value="ABL68228"/>
    <property type="gene ID" value="Pden_0111"/>
</dbReference>
<feature type="transmembrane region" description="Helical" evidence="1">
    <location>
        <begin position="167"/>
        <end position="187"/>
    </location>
</feature>
<dbReference type="EMBL" id="CP000489">
    <property type="protein sequence ID" value="ABL68228.1"/>
    <property type="molecule type" value="Genomic_DNA"/>
</dbReference>
<gene>
    <name evidence="2" type="ordered locus">Pden_0111</name>
</gene>
<accession>A1AY84</accession>
<dbReference type="Proteomes" id="UP000000361">
    <property type="component" value="Chromosome 1"/>
</dbReference>
<organism evidence="2 3">
    <name type="scientific">Paracoccus denitrificans (strain Pd 1222)</name>
    <dbReference type="NCBI Taxonomy" id="318586"/>
    <lineage>
        <taxon>Bacteria</taxon>
        <taxon>Pseudomonadati</taxon>
        <taxon>Pseudomonadota</taxon>
        <taxon>Alphaproteobacteria</taxon>
        <taxon>Rhodobacterales</taxon>
        <taxon>Paracoccaceae</taxon>
        <taxon>Paracoccus</taxon>
    </lineage>
</organism>
<feature type="transmembrane region" description="Helical" evidence="1">
    <location>
        <begin position="60"/>
        <end position="76"/>
    </location>
</feature>
<sequence>MTKNNIAREQNSEPVLRFLKARTIVYRKANLLVGLQILLTAVVPALMAVAGIWLLDWKSLFALAGLSIALVDMLIIDRRLGKLSVDAAKLAEEFDCRLFSLPWSEILVGQRLSPETVQGYVVKFRQKKEPAILNWYPEAVSTIPRYLGVLLCQRTNLWYDSELRSHYAALIKWAGVVGFILCFVLAWRLNYTLQTTVLSIFSPMFPFFAWSIRTYWRQTDVSAAQARNLSSAETLWKQAVRGTLSETKLWPEIRDLQNAIYARRSASPLILPFLYSVLRPGMENRMSVAAEKFIEDSGLNS</sequence>